<dbReference type="PANTHER" id="PTHR47234:SF2">
    <property type="entry name" value="TONB-DEPENDENT RECEPTOR"/>
    <property type="match status" value="1"/>
</dbReference>
<sequence length="983" mass="105156">MTRTGFLAGASLLAMAAMAPNGAAAQDGQNTVAEVVVTGSLIRGTPENAALPVDVISAEELQKQGSPSTVELIKSLAVSNGVLGDTNQFDSRAQGSEGSGSVNLRGLGSMRTLVLLNGRRMAINPLAQAGAGIVDTNMIPSAAIGRVEVLKDGAAATYGSDAIGGVVNFITRNRFDGAEFAADYRYVDGSDGGDYSLSALWGWANDRMDVMVSAGWQHRGELDVIERDWANRPYLENPEGGWTAAGNPGTFLSFTAPAASGATLFRDPQCAVLGGTPGFSGTTPACYEHYIEWDNLVEKEEHYQLYGQFNYELSDNHKFHFEGLYGRTEVPKWETTPSYALLANPTPEALAGAGALAGALYAGRFYVPTNNPGLVDFAAKNPSLGFITTFGAAYLAPAARPFLVGGNPMFDNGPSRGARYYDFYRFSGGLNGVFGPDIGYDLAVTYSEQKGTRTGYDTIVNRLESALRGFGGPNCNRAANTPGQNGCLWYNPFSNAIEKNIITGQVNPQYNAAVANSAEVTRWFFQKLSTTQKSRLFVVDAVVNGDLGITLSGGDVKWALGTQYRKDWYKSDYNDISNTLVNPCLASPDFNINTCPVSQRSGPFGFLGAGTPDDTSGDVYALFGELQVPLLESLNFQFAARYEDYGGAVGSTFDPKASVRWQANDWLALRGSVGTTFRGPPLAQLAPGNITSLQSILGTFRAVDIGGNPNMDPESATTYSLGVILEAGGFRGSIDYFSFDFDNPIVAEPVAGIVNAVFPNGAGGANNCSNPAFAQLVSRFTFNGGTCSAANIARLQTFYVNGAPVKTSGLDFMGSYEFNDVAGGDLTIGGTATWIRDYSVDAQPVAGTVVTPAFDAVGFLNYQTTVVPIPEWKGQAFAEWERGGHTIRVTFNYIDSYTDQRTTPFIATPNTNNTVISGGKTIGSYKTVDVTWRMQLPWDSIVTLNVDNAFNEDPPFARLDLNYDPFTADALGRTIKLGFRKSF</sequence>
<comment type="similarity">
    <text evidence="8 9">Belongs to the TonB-dependent receptor family.</text>
</comment>
<keyword evidence="10" id="KW-0732">Signal</keyword>
<protein>
    <submittedName>
        <fullName evidence="13">TonB-dependent receptor</fullName>
    </submittedName>
</protein>
<keyword evidence="4 8" id="KW-0812">Transmembrane</keyword>
<dbReference type="InterPro" id="IPR000531">
    <property type="entry name" value="Beta-barrel_TonB"/>
</dbReference>
<keyword evidence="5 9" id="KW-0798">TonB box</keyword>
<dbReference type="InterPro" id="IPR012910">
    <property type="entry name" value="Plug_dom"/>
</dbReference>
<dbReference type="CDD" id="cd01347">
    <property type="entry name" value="ligand_gated_channel"/>
    <property type="match status" value="1"/>
</dbReference>
<feature type="signal peptide" evidence="10">
    <location>
        <begin position="1"/>
        <end position="25"/>
    </location>
</feature>
<organism evidence="13">
    <name type="scientific">Caulobacter sp. 73W</name>
    <dbReference type="NCBI Taxonomy" id="3161137"/>
    <lineage>
        <taxon>Bacteria</taxon>
        <taxon>Pseudomonadati</taxon>
        <taxon>Pseudomonadota</taxon>
        <taxon>Alphaproteobacteria</taxon>
        <taxon>Caulobacterales</taxon>
        <taxon>Caulobacteraceae</taxon>
        <taxon>Caulobacter</taxon>
    </lineage>
</organism>
<feature type="domain" description="TonB-dependent receptor-like beta-barrel" evidence="11">
    <location>
        <begin position="415"/>
        <end position="948"/>
    </location>
</feature>
<evidence type="ECO:0000313" key="13">
    <source>
        <dbReference type="EMBL" id="XDO97684.1"/>
    </source>
</evidence>
<evidence type="ECO:0000256" key="6">
    <source>
        <dbReference type="ARBA" id="ARBA00023136"/>
    </source>
</evidence>
<dbReference type="Gene3D" id="2.170.130.10">
    <property type="entry name" value="TonB-dependent receptor, plug domain"/>
    <property type="match status" value="1"/>
</dbReference>
<evidence type="ECO:0000256" key="1">
    <source>
        <dbReference type="ARBA" id="ARBA00004571"/>
    </source>
</evidence>
<comment type="subcellular location">
    <subcellularLocation>
        <location evidence="1 8">Cell outer membrane</location>
        <topology evidence="1 8">Multi-pass membrane protein</topology>
    </subcellularLocation>
</comment>
<reference evidence="13" key="1">
    <citation type="submission" date="2024-06" db="EMBL/GenBank/DDBJ databases">
        <title>Caulobacter inopinatus, sp. nov.</title>
        <authorList>
            <person name="Donachie S.P."/>
        </authorList>
    </citation>
    <scope>NUCLEOTIDE SEQUENCE</scope>
    <source>
        <strain evidence="13">73W</strain>
    </source>
</reference>
<keyword evidence="13" id="KW-0675">Receptor</keyword>
<dbReference type="InterPro" id="IPR039426">
    <property type="entry name" value="TonB-dep_rcpt-like"/>
</dbReference>
<evidence type="ECO:0000259" key="12">
    <source>
        <dbReference type="Pfam" id="PF07715"/>
    </source>
</evidence>
<evidence type="ECO:0000256" key="7">
    <source>
        <dbReference type="ARBA" id="ARBA00023237"/>
    </source>
</evidence>
<dbReference type="RefSeq" id="WP_369061062.1">
    <property type="nucleotide sequence ID" value="NZ_CP158375.1"/>
</dbReference>
<dbReference type="AlphaFoldDB" id="A0AB39KWN2"/>
<gene>
    <name evidence="13" type="ORF">ABOZ73_04495</name>
</gene>
<feature type="domain" description="TonB-dependent receptor plug" evidence="12">
    <location>
        <begin position="48"/>
        <end position="166"/>
    </location>
</feature>
<evidence type="ECO:0000256" key="4">
    <source>
        <dbReference type="ARBA" id="ARBA00022692"/>
    </source>
</evidence>
<evidence type="ECO:0000256" key="5">
    <source>
        <dbReference type="ARBA" id="ARBA00023077"/>
    </source>
</evidence>
<evidence type="ECO:0000256" key="9">
    <source>
        <dbReference type="RuleBase" id="RU003357"/>
    </source>
</evidence>
<keyword evidence="3 8" id="KW-1134">Transmembrane beta strand</keyword>
<keyword evidence="6 8" id="KW-0472">Membrane</keyword>
<evidence type="ECO:0000256" key="2">
    <source>
        <dbReference type="ARBA" id="ARBA00022448"/>
    </source>
</evidence>
<accession>A0AB39KWN2</accession>
<dbReference type="GO" id="GO:0009279">
    <property type="term" value="C:cell outer membrane"/>
    <property type="evidence" value="ECO:0007669"/>
    <property type="project" value="UniProtKB-SubCell"/>
</dbReference>
<evidence type="ECO:0000256" key="3">
    <source>
        <dbReference type="ARBA" id="ARBA00022452"/>
    </source>
</evidence>
<evidence type="ECO:0000256" key="8">
    <source>
        <dbReference type="PROSITE-ProRule" id="PRU01360"/>
    </source>
</evidence>
<dbReference type="InterPro" id="IPR036942">
    <property type="entry name" value="Beta-barrel_TonB_sf"/>
</dbReference>
<keyword evidence="7 8" id="KW-0998">Cell outer membrane</keyword>
<dbReference type="PROSITE" id="PS52016">
    <property type="entry name" value="TONB_DEPENDENT_REC_3"/>
    <property type="match status" value="1"/>
</dbReference>
<evidence type="ECO:0000259" key="11">
    <source>
        <dbReference type="Pfam" id="PF00593"/>
    </source>
</evidence>
<dbReference type="Gene3D" id="2.40.170.20">
    <property type="entry name" value="TonB-dependent receptor, beta-barrel domain"/>
    <property type="match status" value="1"/>
</dbReference>
<proteinExistence type="inferred from homology"/>
<dbReference type="EMBL" id="CP158375">
    <property type="protein sequence ID" value="XDO97684.1"/>
    <property type="molecule type" value="Genomic_DNA"/>
</dbReference>
<dbReference type="PANTHER" id="PTHR47234">
    <property type="match status" value="1"/>
</dbReference>
<dbReference type="SUPFAM" id="SSF56935">
    <property type="entry name" value="Porins"/>
    <property type="match status" value="1"/>
</dbReference>
<keyword evidence="2 8" id="KW-0813">Transport</keyword>
<dbReference type="Pfam" id="PF07715">
    <property type="entry name" value="Plug"/>
    <property type="match status" value="1"/>
</dbReference>
<name>A0AB39KWN2_9CAUL</name>
<evidence type="ECO:0000256" key="10">
    <source>
        <dbReference type="SAM" id="SignalP"/>
    </source>
</evidence>
<dbReference type="Pfam" id="PF00593">
    <property type="entry name" value="TonB_dep_Rec_b-barrel"/>
    <property type="match status" value="1"/>
</dbReference>
<feature type="chain" id="PRO_5044251866" evidence="10">
    <location>
        <begin position="26"/>
        <end position="983"/>
    </location>
</feature>
<dbReference type="InterPro" id="IPR037066">
    <property type="entry name" value="Plug_dom_sf"/>
</dbReference>